<dbReference type="FunFam" id="1.10.1200.10:FF:000005">
    <property type="entry name" value="Nonribosomal peptide synthetase 1"/>
    <property type="match status" value="1"/>
</dbReference>
<dbReference type="InterPro" id="IPR010033">
    <property type="entry name" value="HAD_SF_ppase_IIIC"/>
</dbReference>
<dbReference type="Gene3D" id="3.30.559.10">
    <property type="entry name" value="Chloramphenicol acetyltransferase-like domain"/>
    <property type="match status" value="1"/>
</dbReference>
<dbReference type="SUPFAM" id="SSF47336">
    <property type="entry name" value="ACP-like"/>
    <property type="match status" value="2"/>
</dbReference>
<dbReference type="SUPFAM" id="SSF53901">
    <property type="entry name" value="Thiolase-like"/>
    <property type="match status" value="1"/>
</dbReference>
<dbReference type="CDD" id="cd19531">
    <property type="entry name" value="LCL_NRPS-like"/>
    <property type="match status" value="1"/>
</dbReference>
<dbReference type="OrthoDB" id="9765680at2"/>
<dbReference type="Pfam" id="PF00698">
    <property type="entry name" value="Acyl_transf_1"/>
    <property type="match status" value="1"/>
</dbReference>
<evidence type="ECO:0000256" key="9">
    <source>
        <dbReference type="ARBA" id="ARBA00023098"/>
    </source>
</evidence>
<dbReference type="InterPro" id="IPR016036">
    <property type="entry name" value="Malonyl_transacylase_ACP-bd"/>
</dbReference>
<dbReference type="PANTHER" id="PTHR43775">
    <property type="entry name" value="FATTY ACID SYNTHASE"/>
    <property type="match status" value="1"/>
</dbReference>
<evidence type="ECO:0000256" key="10">
    <source>
        <dbReference type="ARBA" id="ARBA00023268"/>
    </source>
</evidence>
<dbReference type="InterPro" id="IPR010037">
    <property type="entry name" value="FkbH_domain"/>
</dbReference>
<keyword evidence="6" id="KW-0276">Fatty acid metabolism</keyword>
<dbReference type="InterPro" id="IPR023213">
    <property type="entry name" value="CAT-like_dom_sf"/>
</dbReference>
<evidence type="ECO:0000256" key="1">
    <source>
        <dbReference type="ARBA" id="ARBA00001937"/>
    </source>
</evidence>
<accession>A0A3S8RZY3</accession>
<sequence>MSVKKEMEYTGSEIAIIGMSGRFPGARNLQEYWDNLRSGKAGISFFTDEELLAEGIDPEIIRHPNYVKAKGVLEDIDLFDPDFFDYTPREAEVMDPQFRLLHECSWEALEQAGYDPKTYKGAIGLYTGAAFNSHWFMRAFKGLGGSEESATLETAMLNLRDYLATLVSYKLNLKGPSFTVQTACSTSLVAVHLACQALLSGECSIALAGGVSIQLPRKNGYFYQEGMINSPDGHCRAFDEQAAGTVFGDGAGMIVLKTLEEALEDGDHVFAVIKGSAINNDGNRKVGYSAPSTTGQVSVIRAAHHVAEVEPESISYIEAHGTGTTLGDPIEIEALKTAFQTDQRQYCGIGSVKSNIGHLNNAAGVAGLIKAVLALAHKEMPPTLHYQRPNPKIDFLNSPFYVNTQLKAWTNDRYPLRAGVSSFGIGGTNAHVVLEEAPVTERNSSDQSVELIAISARSEAALDQMARQLSDYILENPEVSLKDMAYTLQIGRATFPYRRSLVCTSTAEAAALLVDADAPEVYNHFADTDDRPVVFMFSGQGSQYVGMGRELYEKVPIFRNEVERCLELLSDDVTKRVRQALYPSTEENTDHKAINQTDVAQPVIFIVEYALARLMLEWGFTPQAMIGHSIGEYVAACISGVFSLKDALRLVTVRGQLMQSQPGGAMLSVPLSEQDLLPLLPEDLALAAVNAPSMCVVSGTDEAIDRLAAKLEAQGHNCRRLHTSHAFHSAMMEPIMKKYEEEVGALTLNRPTKPFISNVTGTWIRDEEATSPAYWARHLRYPVRFAEGLATLLNEWDAALIELGGGNALTSFANMQNRENKVIVHLLRHPQQTASDVVHLFTQVGRLWGSGIKPDWSRIYKEEMRYRIPLPTYPFERRRFWLDDEGIRIIHHETRPDSGDKAVAGAADTGVAGEGEAGEGGFALVKKSPGAYASRKSAGEKAVPRTPVEKTLVQIWQDMFGIAEIGINEDFFEIGGHSLKATSLIAKIHKELHVELALSDVFTYPTIRDLAQYISQLDQKTYLAIKPVETKPYYRLSSAQKRTFLIHQQIGQMTTYNMPMALTVNGRVDADRFEQAYIKLIQRHENLRTSFHMIDGEPMQQVHDSFEFKVARLEATEGDMQQVVRRFIRPFDLGQAPLIRAALVQLAPEKHVLLMDMHNIVSDGSSMNVFIKEFSDLYAGKELPPLQIQYKDYAEWQHDLLERNLLQKQEEYWLNQLSNELPVLHMPTDFERPEFQSFTGRVHKRKISKEVADRLDQLARSQNITINVLLFHLYTIVLHKYTGQQHLIVGSLVAGRRHADVESLIGMFTNFLPIRVSLEPQRTVLDQLLSLNETIMSAYENQDYPFDRMVEKLTTRLTRGRNPLFDTMMIFHNEFDEDTVLTAEGLTFENYEITKGISKLDFKLDIGYGDDGGLLCALQYNTALFTENTMVGLMNHLIRLIDMVLSEPGCKLEDIGLLTEEEQQALAAKRQNTEPERALELVVAATFTADPIQPYLDWWGRQFGTKINVRFAPYNQVFQELLNPDSLLSTTEGAGMLLVRFEDWLLTDESTEAEQRVKMERVLSDLIEAISAHRRQDTPLFAGVLPVTAPKSLSAEMISYLEYLNDRWKEELEELEQHYPIHVIDFRLADRMYAVTERYDAIGDQAAHLPFTPHFNAVMGTFAARHLLAWQGHPFKVIAVDCDNTLWQGVCGEDGAQGVLIQESSRMLQQFLLSKQQEGMLLVLVSKNNEQDVWNVFENHPDMLLSKEHFVAWRLNWQAKSHNLQQLADEIGVGLDTFVFIDDSELECAEVQARCPEVLTLQLPQERELGLFLEHLWALDRFRVTEEDKQRTSRYITERERLKVKASLPSLQHFLNELKLGVSINRVRTEQIPRIAQLTQRVNQFTLQGTRYTEAELHALLDKSNTICWAVEVADRFGNYGLSGAVITRKIQDTLYLDAFLLSCRVLGRGVEQAVFTALKPYFLEEGIHCLEAAYTKTGRNVPMQDFMNSGSWLHVDESGETLLFRQNVEDIPDKLEGTTCIYNAPLSSESDPEATKREQETGRDTVYNTLTELAVLEEQANQLEQQILVTGWEQQLHRCQLLPLRYAAASKLLQLPLEMGGQITRAIYRAPDNEIEVALVQIWEKILGLQEIGVDDDFFHLGGNSLHAVQVEIEMEKQGLLMESQLLFKYRTIKQLSPFIQVSVMD</sequence>
<name>A0A3S8RZY3_9BACL</name>
<dbReference type="SUPFAM" id="SSF52151">
    <property type="entry name" value="FabD/lysophospholipase-like"/>
    <property type="match status" value="1"/>
</dbReference>
<dbReference type="Pfam" id="PF16197">
    <property type="entry name" value="KAsynt_C_assoc"/>
    <property type="match status" value="1"/>
</dbReference>
<feature type="domain" description="Carrier" evidence="21">
    <location>
        <begin position="2111"/>
        <end position="2185"/>
    </location>
</feature>
<dbReference type="GO" id="GO:0016491">
    <property type="term" value="F:oxidoreductase activity"/>
    <property type="evidence" value="ECO:0007669"/>
    <property type="project" value="UniProtKB-KW"/>
</dbReference>
<dbReference type="Gene3D" id="3.40.366.10">
    <property type="entry name" value="Malonyl-Coenzyme A Acyl Carrier Protein, domain 2"/>
    <property type="match status" value="1"/>
</dbReference>
<comment type="catalytic activity">
    <reaction evidence="14">
        <text>icosanoyl-[(phenol)carboxyphthiodiolenone synthase] + 2 (S)-methylmalonyl-CoA + 3 malonyl-CoA + 5 NADPH + 10 H(+) = C32-carboxyphthiodiolenone-[(phenol)carboxyphthiodiolenone synthase] + 5 CO2 + 5 NADP(+) + 5 CoA + 2 H2O</text>
        <dbReference type="Rhea" id="RHEA:57748"/>
        <dbReference type="Rhea" id="RHEA-COMP:14985"/>
        <dbReference type="Rhea" id="RHEA-COMP:14986"/>
        <dbReference type="ChEBI" id="CHEBI:15377"/>
        <dbReference type="ChEBI" id="CHEBI:15378"/>
        <dbReference type="ChEBI" id="CHEBI:16526"/>
        <dbReference type="ChEBI" id="CHEBI:57287"/>
        <dbReference type="ChEBI" id="CHEBI:57327"/>
        <dbReference type="ChEBI" id="CHEBI:57384"/>
        <dbReference type="ChEBI" id="CHEBI:57783"/>
        <dbReference type="ChEBI" id="CHEBI:58349"/>
        <dbReference type="ChEBI" id="CHEBI:87848"/>
        <dbReference type="ChEBI" id="CHEBI:142236"/>
        <dbReference type="EC" id="2.3.1.292"/>
    </reaction>
</comment>
<keyword evidence="3" id="KW-0596">Phosphopantetheine</keyword>
<dbReference type="Gene3D" id="3.30.70.3290">
    <property type="match status" value="1"/>
</dbReference>
<evidence type="ECO:0000256" key="18">
    <source>
        <dbReference type="ARBA" id="ARBA00075053"/>
    </source>
</evidence>
<comment type="cofactor">
    <cofactor evidence="2">
        <name>pantetheine 4'-phosphate</name>
        <dbReference type="ChEBI" id="CHEBI:47942"/>
    </cofactor>
</comment>
<dbReference type="Gene3D" id="3.40.50.1000">
    <property type="entry name" value="HAD superfamily/HAD-like"/>
    <property type="match status" value="1"/>
</dbReference>
<evidence type="ECO:0000256" key="12">
    <source>
        <dbReference type="ARBA" id="ARBA00051971"/>
    </source>
</evidence>
<dbReference type="Pfam" id="PF00550">
    <property type="entry name" value="PP-binding"/>
    <property type="match status" value="2"/>
</dbReference>
<keyword evidence="7" id="KW-0521">NADP</keyword>
<dbReference type="SUPFAM" id="SSF55048">
    <property type="entry name" value="Probable ACP-binding domain of malonyl-CoA ACP transacylase"/>
    <property type="match status" value="1"/>
</dbReference>
<dbReference type="NCBIfam" id="TIGR01681">
    <property type="entry name" value="HAD-SF-IIIC"/>
    <property type="match status" value="1"/>
</dbReference>
<dbReference type="EC" id="2.3.1.292" evidence="16"/>
<dbReference type="Gene3D" id="1.10.1200.10">
    <property type="entry name" value="ACP-like"/>
    <property type="match status" value="2"/>
</dbReference>
<dbReference type="PROSITE" id="PS50075">
    <property type="entry name" value="CARRIER"/>
    <property type="match status" value="2"/>
</dbReference>
<dbReference type="GO" id="GO:0004312">
    <property type="term" value="F:fatty acid synthase activity"/>
    <property type="evidence" value="ECO:0007669"/>
    <property type="project" value="TreeGrafter"/>
</dbReference>
<dbReference type="InterPro" id="IPR001227">
    <property type="entry name" value="Ac_transferase_dom_sf"/>
</dbReference>
<dbReference type="CDD" id="cd00833">
    <property type="entry name" value="PKS"/>
    <property type="match status" value="1"/>
</dbReference>
<evidence type="ECO:0000256" key="4">
    <source>
        <dbReference type="ARBA" id="ARBA00022553"/>
    </source>
</evidence>
<dbReference type="InterPro" id="IPR001242">
    <property type="entry name" value="Condensation_dom"/>
</dbReference>
<dbReference type="PROSITE" id="PS52004">
    <property type="entry name" value="KS3_2"/>
    <property type="match status" value="1"/>
</dbReference>
<evidence type="ECO:0000256" key="7">
    <source>
        <dbReference type="ARBA" id="ARBA00022857"/>
    </source>
</evidence>
<dbReference type="KEGG" id="plen:EIM92_22005"/>
<dbReference type="GO" id="GO:0071770">
    <property type="term" value="P:DIM/DIP cell wall layer assembly"/>
    <property type="evidence" value="ECO:0007669"/>
    <property type="project" value="TreeGrafter"/>
</dbReference>
<dbReference type="Gene3D" id="3.30.70.250">
    <property type="entry name" value="Malonyl-CoA ACP transacylase, ACP-binding"/>
    <property type="match status" value="1"/>
</dbReference>
<keyword evidence="24" id="KW-1185">Reference proteome</keyword>
<feature type="domain" description="Ketosynthase family 3 (KS3)" evidence="22">
    <location>
        <begin position="11"/>
        <end position="436"/>
    </location>
</feature>
<evidence type="ECO:0000313" key="23">
    <source>
        <dbReference type="EMBL" id="AZK48520.1"/>
    </source>
</evidence>
<dbReference type="InterPro" id="IPR014031">
    <property type="entry name" value="Ketoacyl_synth_C"/>
</dbReference>
<evidence type="ECO:0000256" key="8">
    <source>
        <dbReference type="ARBA" id="ARBA00023002"/>
    </source>
</evidence>
<proteinExistence type="predicted"/>
<dbReference type="NCBIfam" id="TIGR01686">
    <property type="entry name" value="FkbH"/>
    <property type="match status" value="1"/>
</dbReference>
<protein>
    <recommendedName>
        <fullName evidence="17">Phenolphthiocerol/phthiocerol polyketide synthase subunit E</fullName>
        <ecNumber evidence="16">2.3.1.292</ecNumber>
    </recommendedName>
    <alternativeName>
        <fullName evidence="19">(Phenol)carboxyphthiodiolenone synthase subunit E</fullName>
    </alternativeName>
    <alternativeName>
        <fullName evidence="20">Beta-ketoacyl-acyl-carrier-protein synthase I</fullName>
    </alternativeName>
    <alternativeName>
        <fullName evidence="18">Phthiocerol synthesis polyketide synthase type I PpsE</fullName>
    </alternativeName>
</protein>
<dbReference type="InterPro" id="IPR023214">
    <property type="entry name" value="HAD_sf"/>
</dbReference>
<evidence type="ECO:0000256" key="15">
    <source>
        <dbReference type="ARBA" id="ARBA00058455"/>
    </source>
</evidence>
<keyword evidence="8" id="KW-0560">Oxidoreductase</keyword>
<evidence type="ECO:0000256" key="17">
    <source>
        <dbReference type="ARBA" id="ARBA00073623"/>
    </source>
</evidence>
<dbReference type="SUPFAM" id="SSF56784">
    <property type="entry name" value="HAD-like"/>
    <property type="match status" value="1"/>
</dbReference>
<dbReference type="InterPro" id="IPR016035">
    <property type="entry name" value="Acyl_Trfase/lysoPLipase"/>
</dbReference>
<dbReference type="PANTHER" id="PTHR43775:SF51">
    <property type="entry name" value="INACTIVE PHENOLPHTHIOCEROL SYNTHESIS POLYKETIDE SYNTHASE TYPE I PKS1-RELATED"/>
    <property type="match status" value="1"/>
</dbReference>
<evidence type="ECO:0000256" key="6">
    <source>
        <dbReference type="ARBA" id="ARBA00022832"/>
    </source>
</evidence>
<dbReference type="InterPro" id="IPR014030">
    <property type="entry name" value="Ketoacyl_synth_N"/>
</dbReference>
<dbReference type="InterPro" id="IPR009081">
    <property type="entry name" value="PP-bd_ACP"/>
</dbReference>
<dbReference type="InterPro" id="IPR036736">
    <property type="entry name" value="ACP-like_sf"/>
</dbReference>
<feature type="domain" description="Carrier" evidence="21">
    <location>
        <begin position="943"/>
        <end position="1018"/>
    </location>
</feature>
<comment type="cofactor">
    <cofactor evidence="1">
        <name>NADP(+)</name>
        <dbReference type="ChEBI" id="CHEBI:58349"/>
    </cofactor>
</comment>
<evidence type="ECO:0000259" key="22">
    <source>
        <dbReference type="PROSITE" id="PS52004"/>
    </source>
</evidence>
<dbReference type="SUPFAM" id="SSF52777">
    <property type="entry name" value="CoA-dependent acyltransferases"/>
    <property type="match status" value="2"/>
</dbReference>
<dbReference type="GO" id="GO:0034081">
    <property type="term" value="C:polyketide synthase complex"/>
    <property type="evidence" value="ECO:0007669"/>
    <property type="project" value="UniProtKB-ARBA"/>
</dbReference>
<reference evidence="23 24" key="1">
    <citation type="submission" date="2018-11" db="EMBL/GenBank/DDBJ databases">
        <title>Genome sequencing of Paenibacillus lentus DSM25539(T).</title>
        <authorList>
            <person name="Kook J.-K."/>
            <person name="Park S.-N."/>
            <person name="Lim Y.K."/>
        </authorList>
    </citation>
    <scope>NUCLEOTIDE SEQUENCE [LARGE SCALE GENOMIC DNA]</scope>
    <source>
        <strain evidence="23 24">DSM 25539</strain>
    </source>
</reference>
<dbReference type="SMART" id="SM00827">
    <property type="entry name" value="PKS_AT"/>
    <property type="match status" value="1"/>
</dbReference>
<dbReference type="SMART" id="SM00823">
    <property type="entry name" value="PKS_PP"/>
    <property type="match status" value="2"/>
</dbReference>
<dbReference type="GO" id="GO:0006633">
    <property type="term" value="P:fatty acid biosynthetic process"/>
    <property type="evidence" value="ECO:0007669"/>
    <property type="project" value="InterPro"/>
</dbReference>
<evidence type="ECO:0000256" key="13">
    <source>
        <dbReference type="ARBA" id="ARBA00052119"/>
    </source>
</evidence>
<dbReference type="Pfam" id="PF02801">
    <property type="entry name" value="Ketoacyl-synt_C"/>
    <property type="match status" value="1"/>
</dbReference>
<dbReference type="Pfam" id="PF00109">
    <property type="entry name" value="ketoacyl-synt"/>
    <property type="match status" value="1"/>
</dbReference>
<evidence type="ECO:0000256" key="2">
    <source>
        <dbReference type="ARBA" id="ARBA00001957"/>
    </source>
</evidence>
<dbReference type="Pfam" id="PF00668">
    <property type="entry name" value="Condensation"/>
    <property type="match status" value="1"/>
</dbReference>
<evidence type="ECO:0000256" key="3">
    <source>
        <dbReference type="ARBA" id="ARBA00022450"/>
    </source>
</evidence>
<dbReference type="EMBL" id="CP034248">
    <property type="protein sequence ID" value="AZK48520.1"/>
    <property type="molecule type" value="Genomic_DNA"/>
</dbReference>
<comment type="catalytic activity">
    <reaction evidence="11">
        <text>17-(4-hydroxyphenyl)heptadecanoyl-[(phenol)carboxyphthiodiolenone synthase] + 2 (S)-methylmalonyl-CoA + 3 malonyl-CoA + 5 NADPH + 10 H(+) = C35-(phenol)carboxyphthiodiolenone-[(phenol)carboxyphthiodiolenone synthase] + 5 CO2 + 5 NADP(+) + 5 CoA + 2 H2O</text>
        <dbReference type="Rhea" id="RHEA:57756"/>
        <dbReference type="Rhea" id="RHEA-COMP:14272"/>
        <dbReference type="Rhea" id="RHEA-COMP:14989"/>
        <dbReference type="ChEBI" id="CHEBI:15377"/>
        <dbReference type="ChEBI" id="CHEBI:15378"/>
        <dbReference type="ChEBI" id="CHEBI:16526"/>
        <dbReference type="ChEBI" id="CHEBI:57287"/>
        <dbReference type="ChEBI" id="CHEBI:57327"/>
        <dbReference type="ChEBI" id="CHEBI:57384"/>
        <dbReference type="ChEBI" id="CHEBI:57783"/>
        <dbReference type="ChEBI" id="CHEBI:58349"/>
        <dbReference type="ChEBI" id="CHEBI:133300"/>
        <dbReference type="ChEBI" id="CHEBI:142259"/>
        <dbReference type="EC" id="2.3.1.292"/>
    </reaction>
</comment>
<dbReference type="RefSeq" id="WP_125084675.1">
    <property type="nucleotide sequence ID" value="NZ_CP034248.1"/>
</dbReference>
<dbReference type="Gene3D" id="3.40.47.10">
    <property type="match status" value="1"/>
</dbReference>
<dbReference type="InterPro" id="IPR032821">
    <property type="entry name" value="PKS_assoc"/>
</dbReference>
<dbReference type="SMART" id="SM00825">
    <property type="entry name" value="PKS_KS"/>
    <property type="match status" value="1"/>
</dbReference>
<keyword evidence="10" id="KW-0511">Multifunctional enzyme</keyword>
<dbReference type="InterPro" id="IPR036412">
    <property type="entry name" value="HAD-like_sf"/>
</dbReference>
<organism evidence="23 24">
    <name type="scientific">Paenibacillus lentus</name>
    <dbReference type="NCBI Taxonomy" id="1338368"/>
    <lineage>
        <taxon>Bacteria</taxon>
        <taxon>Bacillati</taxon>
        <taxon>Bacillota</taxon>
        <taxon>Bacilli</taxon>
        <taxon>Bacillales</taxon>
        <taxon>Paenibacillaceae</taxon>
        <taxon>Paenibacillus</taxon>
    </lineage>
</organism>
<dbReference type="FunFam" id="3.40.47.10:FF:000042">
    <property type="entry name" value="Polyketide synthase Pks13"/>
    <property type="match status" value="1"/>
</dbReference>
<dbReference type="GO" id="GO:0031177">
    <property type="term" value="F:phosphopantetheine binding"/>
    <property type="evidence" value="ECO:0007669"/>
    <property type="project" value="InterPro"/>
</dbReference>
<evidence type="ECO:0000256" key="5">
    <source>
        <dbReference type="ARBA" id="ARBA00022679"/>
    </source>
</evidence>
<dbReference type="Gene3D" id="3.30.559.30">
    <property type="entry name" value="Nonribosomal peptide synthetase, condensation domain"/>
    <property type="match status" value="1"/>
</dbReference>
<dbReference type="InterPro" id="IPR020841">
    <property type="entry name" value="PKS_Beta-ketoAc_synthase_dom"/>
</dbReference>
<evidence type="ECO:0000256" key="11">
    <source>
        <dbReference type="ARBA" id="ARBA00050973"/>
    </source>
</evidence>
<dbReference type="GO" id="GO:0004315">
    <property type="term" value="F:3-oxoacyl-[acyl-carrier-protein] synthase activity"/>
    <property type="evidence" value="ECO:0007669"/>
    <property type="project" value="InterPro"/>
</dbReference>
<keyword evidence="5" id="KW-0808">Transferase</keyword>
<evidence type="ECO:0000256" key="16">
    <source>
        <dbReference type="ARBA" id="ARBA00066974"/>
    </source>
</evidence>
<dbReference type="InterPro" id="IPR014043">
    <property type="entry name" value="Acyl_transferase_dom"/>
</dbReference>
<comment type="catalytic activity">
    <reaction evidence="12">
        <text>19-(4-hydroxyphenyl)nonadecanoyl-[(phenol)carboxyphthiodiolenone synthase] + 2 (S)-methylmalonyl-CoA + 3 malonyl-CoA + 5 NADPH + 10 H(+) = C37-(phenol)carboxyphthiodiolenone-[(phenol)carboxyphthiodiolenone synthase] + 5 CO2 + 5 NADP(+) + 5 CoA + 2 H2O</text>
        <dbReference type="Rhea" id="RHEA:57760"/>
        <dbReference type="Rhea" id="RHEA-COMP:14273"/>
        <dbReference type="Rhea" id="RHEA-COMP:14990"/>
        <dbReference type="ChEBI" id="CHEBI:15377"/>
        <dbReference type="ChEBI" id="CHEBI:15378"/>
        <dbReference type="ChEBI" id="CHEBI:16526"/>
        <dbReference type="ChEBI" id="CHEBI:57287"/>
        <dbReference type="ChEBI" id="CHEBI:57327"/>
        <dbReference type="ChEBI" id="CHEBI:57384"/>
        <dbReference type="ChEBI" id="CHEBI:57783"/>
        <dbReference type="ChEBI" id="CHEBI:58349"/>
        <dbReference type="ChEBI" id="CHEBI:133301"/>
        <dbReference type="ChEBI" id="CHEBI:142260"/>
        <dbReference type="EC" id="2.3.1.292"/>
    </reaction>
</comment>
<evidence type="ECO:0000256" key="20">
    <source>
        <dbReference type="ARBA" id="ARBA00084020"/>
    </source>
</evidence>
<keyword evidence="4" id="KW-0597">Phosphoprotein</keyword>
<evidence type="ECO:0000259" key="21">
    <source>
        <dbReference type="PROSITE" id="PS50075"/>
    </source>
</evidence>
<dbReference type="InterPro" id="IPR016039">
    <property type="entry name" value="Thiolase-like"/>
</dbReference>
<evidence type="ECO:0000313" key="24">
    <source>
        <dbReference type="Proteomes" id="UP000273145"/>
    </source>
</evidence>
<gene>
    <name evidence="23" type="ORF">EIM92_22005</name>
</gene>
<comment type="catalytic activity">
    <reaction evidence="13">
        <text>docosanoyl-[(phenol)carboxyphthiodiolenone synthase] + 2 (S)-methylmalonyl-CoA + 3 malonyl-CoA + 5 NADPH + 10 H(+) = C34-carboxyphthiodiolenone-[(phenol)carboxyphthiodiolenone synthase] + 5 CO2 + 5 NADP(+) + 5 CoA + 2 H2O</text>
        <dbReference type="Rhea" id="RHEA:57752"/>
        <dbReference type="Rhea" id="RHEA-COMP:14987"/>
        <dbReference type="Rhea" id="RHEA-COMP:14988"/>
        <dbReference type="ChEBI" id="CHEBI:15377"/>
        <dbReference type="ChEBI" id="CHEBI:15378"/>
        <dbReference type="ChEBI" id="CHEBI:16526"/>
        <dbReference type="ChEBI" id="CHEBI:57287"/>
        <dbReference type="ChEBI" id="CHEBI:57327"/>
        <dbReference type="ChEBI" id="CHEBI:57384"/>
        <dbReference type="ChEBI" id="CHEBI:57783"/>
        <dbReference type="ChEBI" id="CHEBI:58349"/>
        <dbReference type="ChEBI" id="CHEBI:142237"/>
        <dbReference type="ChEBI" id="CHEBI:142238"/>
        <dbReference type="EC" id="2.3.1.292"/>
    </reaction>
</comment>
<dbReference type="InterPro" id="IPR036514">
    <property type="entry name" value="SGNH_hydro_sf"/>
</dbReference>
<dbReference type="Proteomes" id="UP000273145">
    <property type="component" value="Chromosome"/>
</dbReference>
<evidence type="ECO:0000256" key="19">
    <source>
        <dbReference type="ARBA" id="ARBA00078169"/>
    </source>
</evidence>
<dbReference type="GO" id="GO:0005886">
    <property type="term" value="C:plasma membrane"/>
    <property type="evidence" value="ECO:0007669"/>
    <property type="project" value="TreeGrafter"/>
</dbReference>
<evidence type="ECO:0000256" key="14">
    <source>
        <dbReference type="ARBA" id="ARBA00052745"/>
    </source>
</evidence>
<dbReference type="PROSITE" id="PS00606">
    <property type="entry name" value="KS3_1"/>
    <property type="match status" value="1"/>
</dbReference>
<dbReference type="InterPro" id="IPR050091">
    <property type="entry name" value="PKS_NRPS_Biosynth_Enz"/>
</dbReference>
<dbReference type="InterPro" id="IPR018201">
    <property type="entry name" value="Ketoacyl_synth_AS"/>
</dbReference>
<dbReference type="InterPro" id="IPR020806">
    <property type="entry name" value="PKS_PP-bd"/>
</dbReference>
<comment type="function">
    <text evidence="15">Part of the PpsABCDE complex involved in the biosynthesis of the lipid core common to phthiocerols and phenolphthiocerols by successive additions of malonyl-CoA or methylmalonyl-CoA extender units. PpsA can accept as substrate the activated forms of either icosanoyl (C20), docosanoyl (C22) or lignoceroyl (C24) groups from FadD26, or a (4-hydroxyphenyl)-C17 or (4-hydroxyphenyl)-C19 fatty acyl from FadD29. PpsA initiates the biosynthesis and extends its substrate using a malonyl-CoA extender unit. The PpsB and PpsC proteins add the second and third malonyl-CoA extender units. PpsD adds an (R)-methylmalonyl unit and PpsE adds a second (R)-methylmalonyl unit. The incorporation of the methylmalonyl units results in formation of two branched methyl groups in the elongated product.</text>
</comment>
<dbReference type="Gene3D" id="3.40.50.1110">
    <property type="entry name" value="SGNH hydrolase"/>
    <property type="match status" value="1"/>
</dbReference>
<keyword evidence="9" id="KW-0443">Lipid metabolism</keyword>